<evidence type="ECO:0000256" key="2">
    <source>
        <dbReference type="ARBA" id="ARBA00023015"/>
    </source>
</evidence>
<keyword evidence="7" id="KW-1185">Reference proteome</keyword>
<dbReference type="EMBL" id="CP091508">
    <property type="protein sequence ID" value="UOO80923.1"/>
    <property type="molecule type" value="Genomic_DNA"/>
</dbReference>
<gene>
    <name evidence="6" type="ORF">LVJ83_07975</name>
</gene>
<dbReference type="InterPro" id="IPR005119">
    <property type="entry name" value="LysR_subst-bd"/>
</dbReference>
<dbReference type="Proteomes" id="UP000829817">
    <property type="component" value="Chromosome"/>
</dbReference>
<dbReference type="InterPro" id="IPR000847">
    <property type="entry name" value="LysR_HTH_N"/>
</dbReference>
<dbReference type="SUPFAM" id="SSF53850">
    <property type="entry name" value="Periplasmic binding protein-like II"/>
    <property type="match status" value="1"/>
</dbReference>
<evidence type="ECO:0000313" key="6">
    <source>
        <dbReference type="EMBL" id="UOO80923.1"/>
    </source>
</evidence>
<evidence type="ECO:0000259" key="5">
    <source>
        <dbReference type="PROSITE" id="PS50931"/>
    </source>
</evidence>
<proteinExistence type="inferred from homology"/>
<organism evidence="6 7">
    <name type="scientific">Uruburuella testudinis</name>
    <dbReference type="NCBI Taxonomy" id="1282863"/>
    <lineage>
        <taxon>Bacteria</taxon>
        <taxon>Pseudomonadati</taxon>
        <taxon>Pseudomonadota</taxon>
        <taxon>Betaproteobacteria</taxon>
        <taxon>Neisseriales</taxon>
        <taxon>Neisseriaceae</taxon>
        <taxon>Uruburuella</taxon>
    </lineage>
</organism>
<comment type="similarity">
    <text evidence="1">Belongs to the LysR transcriptional regulatory family.</text>
</comment>
<dbReference type="SUPFAM" id="SSF46785">
    <property type="entry name" value="Winged helix' DNA-binding domain"/>
    <property type="match status" value="1"/>
</dbReference>
<dbReference type="PROSITE" id="PS50931">
    <property type="entry name" value="HTH_LYSR"/>
    <property type="match status" value="1"/>
</dbReference>
<reference evidence="6 7" key="1">
    <citation type="journal article" date="2022" name="Res Sq">
        <title>Evolution of multicellular longitudinally dividing oral cavity symbionts (Neisseriaceae).</title>
        <authorList>
            <person name="Nyongesa S."/>
            <person name="Weber P."/>
            <person name="Bernet E."/>
            <person name="Pullido F."/>
            <person name="Nieckarz M."/>
            <person name="Delaby M."/>
            <person name="Nieves C."/>
            <person name="Viehboeck T."/>
            <person name="Krause N."/>
            <person name="Rivera-Millot A."/>
            <person name="Nakamura A."/>
            <person name="Vischer N."/>
            <person name="VanNieuwenhze M."/>
            <person name="Brun Y."/>
            <person name="Cava F."/>
            <person name="Bulgheresi S."/>
            <person name="Veyrier F."/>
        </authorList>
    </citation>
    <scope>NUCLEOTIDE SEQUENCE [LARGE SCALE GENOMIC DNA]</scope>
    <source>
        <strain evidence="6 7">CCUG 63373m</strain>
    </source>
</reference>
<keyword evidence="4" id="KW-0804">Transcription</keyword>
<dbReference type="Pfam" id="PF03466">
    <property type="entry name" value="LysR_substrate"/>
    <property type="match status" value="1"/>
</dbReference>
<dbReference type="Pfam" id="PF00126">
    <property type="entry name" value="HTH_1"/>
    <property type="match status" value="1"/>
</dbReference>
<evidence type="ECO:0000256" key="4">
    <source>
        <dbReference type="ARBA" id="ARBA00023163"/>
    </source>
</evidence>
<sequence>MNLRKLKYFVAVAEVQSFTRAAEQLCIAQPALSKHIKELEEALDTPLFVRHSRPLALTDAGVFFLERCRYILSVLEETRAMTQKIGKLQKTFTIGFVASSLYTALPEVIRTIKQEFQDVEIRLQEMNTMLQIGALKSGTIDIGFGRLQLHDPGVHSEVLYQEPLLLAVPKNSPPLLSEPGAVRLVDIAAARLILFPAEPRPSFADVVLNVFKSVGLAPKHCVETRELQLALGLVAAGEGVCIVPASFAQLQRADISYLPLAEPEAAAPVVMNIRAMDNSPAICRIGEIAHHIYQSC</sequence>
<feature type="domain" description="HTH lysR-type" evidence="5">
    <location>
        <begin position="1"/>
        <end position="58"/>
    </location>
</feature>
<evidence type="ECO:0000256" key="3">
    <source>
        <dbReference type="ARBA" id="ARBA00023125"/>
    </source>
</evidence>
<dbReference type="InterPro" id="IPR036388">
    <property type="entry name" value="WH-like_DNA-bd_sf"/>
</dbReference>
<dbReference type="PRINTS" id="PR00039">
    <property type="entry name" value="HTHLYSR"/>
</dbReference>
<dbReference type="PANTHER" id="PTHR30346">
    <property type="entry name" value="TRANSCRIPTIONAL DUAL REGULATOR HCAR-RELATED"/>
    <property type="match status" value="1"/>
</dbReference>
<dbReference type="Gene3D" id="1.10.10.10">
    <property type="entry name" value="Winged helix-like DNA-binding domain superfamily/Winged helix DNA-binding domain"/>
    <property type="match status" value="1"/>
</dbReference>
<name>A0ABY4DRA9_9NEIS</name>
<accession>A0ABY4DRA9</accession>
<dbReference type="PANTHER" id="PTHR30346:SF17">
    <property type="entry name" value="LYSR FAMILY TRANSCRIPTIONAL REGULATOR"/>
    <property type="match status" value="1"/>
</dbReference>
<dbReference type="Gene3D" id="3.40.190.10">
    <property type="entry name" value="Periplasmic binding protein-like II"/>
    <property type="match status" value="2"/>
</dbReference>
<dbReference type="InterPro" id="IPR036390">
    <property type="entry name" value="WH_DNA-bd_sf"/>
</dbReference>
<keyword evidence="3" id="KW-0238">DNA-binding</keyword>
<keyword evidence="2" id="KW-0805">Transcription regulation</keyword>
<evidence type="ECO:0000256" key="1">
    <source>
        <dbReference type="ARBA" id="ARBA00009437"/>
    </source>
</evidence>
<protein>
    <submittedName>
        <fullName evidence="6">LysR family transcriptional regulator</fullName>
    </submittedName>
</protein>
<dbReference type="RefSeq" id="WP_244783993.1">
    <property type="nucleotide sequence ID" value="NZ_CP091508.1"/>
</dbReference>
<evidence type="ECO:0000313" key="7">
    <source>
        <dbReference type="Proteomes" id="UP000829817"/>
    </source>
</evidence>